<accession>A0ABN7YBM0</accession>
<protein>
    <recommendedName>
        <fullName evidence="3">ATP-binding protein</fullName>
    </recommendedName>
</protein>
<dbReference type="Proteomes" id="UP000701702">
    <property type="component" value="Unassembled WGS sequence"/>
</dbReference>
<keyword evidence="2" id="KW-1185">Reference proteome</keyword>
<evidence type="ECO:0008006" key="3">
    <source>
        <dbReference type="Google" id="ProtNLM"/>
    </source>
</evidence>
<comment type="caution">
    <text evidence="1">The sequence shown here is derived from an EMBL/GenBank/DDBJ whole genome shotgun (WGS) entry which is preliminary data.</text>
</comment>
<evidence type="ECO:0000313" key="1">
    <source>
        <dbReference type="EMBL" id="CAG9170814.1"/>
    </source>
</evidence>
<organism evidence="1 2">
    <name type="scientific">Cupriavidus pinatubonensis</name>
    <dbReference type="NCBI Taxonomy" id="248026"/>
    <lineage>
        <taxon>Bacteria</taxon>
        <taxon>Pseudomonadati</taxon>
        <taxon>Pseudomonadota</taxon>
        <taxon>Betaproteobacteria</taxon>
        <taxon>Burkholderiales</taxon>
        <taxon>Burkholderiaceae</taxon>
        <taxon>Cupriavidus</taxon>
    </lineage>
</organism>
<name>A0ABN7YBM0_9BURK</name>
<dbReference type="InterPro" id="IPR056955">
    <property type="entry name" value="ORC-CDC6-like"/>
</dbReference>
<dbReference type="Pfam" id="PF24389">
    <property type="entry name" value="ORC-CDC6-like"/>
    <property type="match status" value="1"/>
</dbReference>
<dbReference type="EMBL" id="CAJZAF010000009">
    <property type="protein sequence ID" value="CAG9170814.1"/>
    <property type="molecule type" value="Genomic_DNA"/>
</dbReference>
<evidence type="ECO:0000313" key="2">
    <source>
        <dbReference type="Proteomes" id="UP000701702"/>
    </source>
</evidence>
<reference evidence="1 2" key="1">
    <citation type="submission" date="2021-08" db="EMBL/GenBank/DDBJ databases">
        <authorList>
            <person name="Peeters C."/>
        </authorList>
    </citation>
    <scope>NUCLEOTIDE SEQUENCE [LARGE SCALE GENOMIC DNA]</scope>
    <source>
        <strain evidence="1 2">LMG 23994</strain>
    </source>
</reference>
<proteinExistence type="predicted"/>
<gene>
    <name evidence="1" type="ORF">LMG23994_02012</name>
</gene>
<sequence length="615" mass="68794">MEFALGVEAFNAKYLGPDQVADGFVYSEHFEELAGEYPSVLVGPRGSGKTTLLKMLQPAALAAWHGQKAELFRKQISYSGVFIASDISWSKQLSSLGYGKLREDNHRTLVLACFTTHVIHAVLETMAARVGSKHEYRRVDLSSDDEATLARQLSETLRVKPDVPSLLSVRQALRNRLSDIRVLANACSLLPHDECSRRLADLSHLHMDFLDICSNICESFNAAVGEPEAKWALLFDELETAPDWVIGHLFSALRVSYPRLYLKLAISPVSATAYRALFNQEGPALEHDYKQVRLWYLDRTDSKAFCRALWRSLTEKYGLHITAEEAFGRSVFEPKDNRGVRRKSPYSPGEPWHRIFMSLVTKDRTFAAYLKAKSIDLSAAETLWAHKRDSVLRKAAPVAALRDFYFHESKKGSVSVRKRKTLELYAGVDSIFAITEGNPRWFISLTSPLISFLAKSGQRRIPVADQAREIEAAADRLLALMKTIPVERSHPQDSVWALDTLLNEIGSRLHSDLMDKAFSADPVLTFVVDEAVPKHVQELLAAAVNRGAVMLVDESSSKAIVGEMVHAKLRLSFMLGAKYGLLLRKGKSTQLSNLLPKSVKRQSQSMPQQLSLDVD</sequence>